<comment type="caution">
    <text evidence="2">The sequence shown here is derived from an EMBL/GenBank/DDBJ whole genome shotgun (WGS) entry which is preliminary data.</text>
</comment>
<accession>A0A834T1N7</accession>
<dbReference type="AlphaFoldDB" id="A0A834T1N7"/>
<dbReference type="CDD" id="cd04480">
    <property type="entry name" value="RPA1_DBD_A_like"/>
    <property type="match status" value="1"/>
</dbReference>
<dbReference type="PANTHER" id="PTHR32487:SF13">
    <property type="entry name" value="LOW QUALITY PROTEIN: IRIDOID SYNTHASE-LIKE"/>
    <property type="match status" value="1"/>
</dbReference>
<dbReference type="Gene3D" id="3.40.50.720">
    <property type="entry name" value="NAD(P)-binding Rossmann-like Domain"/>
    <property type="match status" value="1"/>
</dbReference>
<dbReference type="PANTHER" id="PTHR32487">
    <property type="entry name" value="3-OXO-DELTA(4,5)-STEROID 5-BETA-REDUCTASE"/>
    <property type="match status" value="1"/>
</dbReference>
<gene>
    <name evidence="2" type="ORF">G2W53_028807</name>
</gene>
<dbReference type="InterPro" id="IPR012340">
    <property type="entry name" value="NA-bd_OB-fold"/>
</dbReference>
<dbReference type="Proteomes" id="UP000634136">
    <property type="component" value="Unassembled WGS sequence"/>
</dbReference>
<name>A0A834T1N7_9FABA</name>
<evidence type="ECO:0000313" key="3">
    <source>
        <dbReference type="Proteomes" id="UP000634136"/>
    </source>
</evidence>
<evidence type="ECO:0000259" key="1">
    <source>
        <dbReference type="Pfam" id="PF02721"/>
    </source>
</evidence>
<dbReference type="SUPFAM" id="SSF50249">
    <property type="entry name" value="Nucleic acid-binding proteins"/>
    <property type="match status" value="3"/>
</dbReference>
<proteinExistence type="predicted"/>
<protein>
    <submittedName>
        <fullName evidence="2">3-oxo-Delta(4,5)-steroid 5-beta-reductase-like</fullName>
    </submittedName>
</protein>
<keyword evidence="3" id="KW-1185">Reference proteome</keyword>
<feature type="domain" description="Replication protein A 70 kDa DNA-binding subunit B/D first OB fold" evidence="1">
    <location>
        <begin position="163"/>
        <end position="271"/>
    </location>
</feature>
<organism evidence="2 3">
    <name type="scientific">Senna tora</name>
    <dbReference type="NCBI Taxonomy" id="362788"/>
    <lineage>
        <taxon>Eukaryota</taxon>
        <taxon>Viridiplantae</taxon>
        <taxon>Streptophyta</taxon>
        <taxon>Embryophyta</taxon>
        <taxon>Tracheophyta</taxon>
        <taxon>Spermatophyta</taxon>
        <taxon>Magnoliopsida</taxon>
        <taxon>eudicotyledons</taxon>
        <taxon>Gunneridae</taxon>
        <taxon>Pentapetalae</taxon>
        <taxon>rosids</taxon>
        <taxon>fabids</taxon>
        <taxon>Fabales</taxon>
        <taxon>Fabaceae</taxon>
        <taxon>Caesalpinioideae</taxon>
        <taxon>Cassia clade</taxon>
        <taxon>Senna</taxon>
    </lineage>
</organism>
<sequence>MGPIFDLVLSKQLAPHEPPFHDSMPRLPYPNFYYAPSMTYFVHRSSIIVDVSTRSEINALLMLAAYAVVCRHEGLPFRYSGSRYTWEHFYDMTDAWKMWKVMSEDFDVEYVEYKVGDEFDLEEWMSKKGEVLDEIVEKNGLYKTKLEEIACYATFKPVANFTFQHVSSMNKSKEYGVKVRVVKLWFMPPYNNNGPNSAPNDVQIQMVLCDRENNTIAATVKSIYLNKFKSVLKDGGVYVLSKFAIGISGGNFRVTNNVYKINFQFSTHVVPDVEDSSIHRFGFNWIPFDSITTGQAHQSTLVDVIGHITNMSDVHESANGDGVTKRIIVDLEDRERAKLSVTLWDRYVDQIVEFMDMSITSISNLFIADDESANCIVASVLKVNTDKGWYYDACKKCFNKLDTDGAIFYCTKCETSVPTLEARFKIELVVIDDIDTANIVIF</sequence>
<evidence type="ECO:0000313" key="2">
    <source>
        <dbReference type="EMBL" id="KAF7814838.1"/>
    </source>
</evidence>
<dbReference type="EMBL" id="JAAIUW010000009">
    <property type="protein sequence ID" value="KAF7814838.1"/>
    <property type="molecule type" value="Genomic_DNA"/>
</dbReference>
<dbReference type="Pfam" id="PF02721">
    <property type="entry name" value="DUF223"/>
    <property type="match status" value="1"/>
</dbReference>
<dbReference type="InterPro" id="IPR003871">
    <property type="entry name" value="RFA1B/D_OB_1st"/>
</dbReference>
<dbReference type="OrthoDB" id="671687at2759"/>
<reference evidence="2" key="1">
    <citation type="submission" date="2020-09" db="EMBL/GenBank/DDBJ databases">
        <title>Genome-Enabled Discovery of Anthraquinone Biosynthesis in Senna tora.</title>
        <authorList>
            <person name="Kang S.-H."/>
            <person name="Pandey R.P."/>
            <person name="Lee C.-M."/>
            <person name="Sim J.-S."/>
            <person name="Jeong J.-T."/>
            <person name="Choi B.-S."/>
            <person name="Jung M."/>
            <person name="Ginzburg D."/>
            <person name="Zhao K."/>
            <person name="Won S.Y."/>
            <person name="Oh T.-J."/>
            <person name="Yu Y."/>
            <person name="Kim N.-H."/>
            <person name="Lee O.R."/>
            <person name="Lee T.-H."/>
            <person name="Bashyal P."/>
            <person name="Kim T.-S."/>
            <person name="Lee W.-H."/>
            <person name="Kawkins C."/>
            <person name="Kim C.-K."/>
            <person name="Kim J.S."/>
            <person name="Ahn B.O."/>
            <person name="Rhee S.Y."/>
            <person name="Sohng J.K."/>
        </authorList>
    </citation>
    <scope>NUCLEOTIDE SEQUENCE</scope>
    <source>
        <tissue evidence="2">Leaf</tissue>
    </source>
</reference>
<dbReference type="Gene3D" id="2.40.50.140">
    <property type="entry name" value="Nucleic acid-binding proteins"/>
    <property type="match status" value="1"/>
</dbReference>